<sequence>MSPVVVLVAPPGSGKSTIAALLAERLGVPHRDTDTDIEAGAGKPISDIFVDDGEPHFRALERAAIVAALEGSEVLSLGGGAILDPDTRADLAGHNVVFLDVSLGEAAKRVGLGVARPLLLGNVRTQLRNLMEARRPLYAEVAKLTVQTDERTPDEIAAEIVEHLG</sequence>
<evidence type="ECO:0000313" key="13">
    <source>
        <dbReference type="Proteomes" id="UP000295172"/>
    </source>
</evidence>
<dbReference type="HAMAP" id="MF_00109">
    <property type="entry name" value="Shikimate_kinase"/>
    <property type="match status" value="1"/>
</dbReference>
<protein>
    <recommendedName>
        <fullName evidence="3 11">Shikimate kinase</fullName>
        <shortName evidence="11">SK</shortName>
        <ecNumber evidence="3 11">2.7.1.71</ecNumber>
    </recommendedName>
</protein>
<evidence type="ECO:0000256" key="6">
    <source>
        <dbReference type="ARBA" id="ARBA00022741"/>
    </source>
</evidence>
<feature type="binding site" evidence="11">
    <location>
        <position position="116"/>
    </location>
    <ligand>
        <name>ATP</name>
        <dbReference type="ChEBI" id="CHEBI:30616"/>
    </ligand>
</feature>
<evidence type="ECO:0000313" key="12">
    <source>
        <dbReference type="EMBL" id="TDD26043.1"/>
    </source>
</evidence>
<reference evidence="12 13" key="1">
    <citation type="submission" date="2019-02" db="EMBL/GenBank/DDBJ databases">
        <title>Draft genome sequences of novel Actinobacteria.</title>
        <authorList>
            <person name="Sahin N."/>
            <person name="Ay H."/>
            <person name="Saygin H."/>
        </authorList>
    </citation>
    <scope>NUCLEOTIDE SEQUENCE [LARGE SCALE GENOMIC DNA]</scope>
    <source>
        <strain evidence="12 13">16K104</strain>
    </source>
</reference>
<keyword evidence="11" id="KW-0460">Magnesium</keyword>
<dbReference type="GO" id="GO:0009073">
    <property type="term" value="P:aromatic amino acid family biosynthetic process"/>
    <property type="evidence" value="ECO:0007669"/>
    <property type="project" value="UniProtKB-KW"/>
</dbReference>
<evidence type="ECO:0000256" key="3">
    <source>
        <dbReference type="ARBA" id="ARBA00012154"/>
    </source>
</evidence>
<dbReference type="InterPro" id="IPR023000">
    <property type="entry name" value="Shikimate_kinase_CS"/>
</dbReference>
<dbReference type="RefSeq" id="WP_132320003.1">
    <property type="nucleotide sequence ID" value="NZ_SMKR01000050.1"/>
</dbReference>
<dbReference type="GO" id="GO:0000287">
    <property type="term" value="F:magnesium ion binding"/>
    <property type="evidence" value="ECO:0007669"/>
    <property type="project" value="UniProtKB-UniRule"/>
</dbReference>
<dbReference type="GO" id="GO:0005524">
    <property type="term" value="F:ATP binding"/>
    <property type="evidence" value="ECO:0007669"/>
    <property type="project" value="UniProtKB-UniRule"/>
</dbReference>
<dbReference type="GO" id="GO:0004765">
    <property type="term" value="F:shikimate kinase activity"/>
    <property type="evidence" value="ECO:0007669"/>
    <property type="project" value="UniProtKB-UniRule"/>
</dbReference>
<comment type="caution">
    <text evidence="12">The sequence shown here is derived from an EMBL/GenBank/DDBJ whole genome shotgun (WGS) entry which is preliminary data.</text>
</comment>
<feature type="binding site" evidence="11">
    <location>
        <position position="79"/>
    </location>
    <ligand>
        <name>substrate</name>
    </ligand>
</feature>
<evidence type="ECO:0000256" key="9">
    <source>
        <dbReference type="ARBA" id="ARBA00023141"/>
    </source>
</evidence>
<dbReference type="AlphaFoldDB" id="A0A4R4X6K3"/>
<dbReference type="InterPro" id="IPR000623">
    <property type="entry name" value="Shikimate_kinase/TSH1"/>
</dbReference>
<feature type="binding site" evidence="11">
    <location>
        <position position="34"/>
    </location>
    <ligand>
        <name>substrate</name>
    </ligand>
</feature>
<comment type="subunit">
    <text evidence="11">Monomer.</text>
</comment>
<dbReference type="UniPathway" id="UPA00053">
    <property type="reaction ID" value="UER00088"/>
</dbReference>
<evidence type="ECO:0000256" key="5">
    <source>
        <dbReference type="ARBA" id="ARBA00022679"/>
    </source>
</evidence>
<evidence type="ECO:0000256" key="10">
    <source>
        <dbReference type="ARBA" id="ARBA00048567"/>
    </source>
</evidence>
<evidence type="ECO:0000256" key="7">
    <source>
        <dbReference type="ARBA" id="ARBA00022777"/>
    </source>
</evidence>
<feature type="binding site" evidence="11">
    <location>
        <position position="58"/>
    </location>
    <ligand>
        <name>substrate</name>
    </ligand>
</feature>
<comment type="similarity">
    <text evidence="2 11">Belongs to the shikimate kinase family.</text>
</comment>
<keyword evidence="13" id="KW-1185">Reference proteome</keyword>
<keyword evidence="5 11" id="KW-0808">Transferase</keyword>
<comment type="function">
    <text evidence="11">Catalyzes the specific phosphorylation of the 3-hydroxyl group of shikimic acid using ATP as a cosubstrate.</text>
</comment>
<dbReference type="GO" id="GO:0008652">
    <property type="term" value="P:amino acid biosynthetic process"/>
    <property type="evidence" value="ECO:0007669"/>
    <property type="project" value="UniProtKB-KW"/>
</dbReference>
<keyword evidence="4 11" id="KW-0028">Amino-acid biosynthesis</keyword>
<dbReference type="Proteomes" id="UP000295172">
    <property type="component" value="Unassembled WGS sequence"/>
</dbReference>
<feature type="binding site" evidence="11">
    <location>
        <position position="16"/>
    </location>
    <ligand>
        <name>Mg(2+)</name>
        <dbReference type="ChEBI" id="CHEBI:18420"/>
    </ligand>
</feature>
<keyword evidence="6 11" id="KW-0547">Nucleotide-binding</keyword>
<dbReference type="Pfam" id="PF01202">
    <property type="entry name" value="SKI"/>
    <property type="match status" value="1"/>
</dbReference>
<dbReference type="CDD" id="cd00464">
    <property type="entry name" value="SK"/>
    <property type="match status" value="1"/>
</dbReference>
<feature type="binding site" evidence="11">
    <location>
        <position position="134"/>
    </location>
    <ligand>
        <name>substrate</name>
    </ligand>
</feature>
<dbReference type="Gene3D" id="3.40.50.300">
    <property type="entry name" value="P-loop containing nucleotide triphosphate hydrolases"/>
    <property type="match status" value="1"/>
</dbReference>
<evidence type="ECO:0000256" key="2">
    <source>
        <dbReference type="ARBA" id="ARBA00006997"/>
    </source>
</evidence>
<dbReference type="InterPro" id="IPR031322">
    <property type="entry name" value="Shikimate/glucono_kinase"/>
</dbReference>
<comment type="subcellular location">
    <subcellularLocation>
        <location evidence="11">Cytoplasm</location>
    </subcellularLocation>
</comment>
<evidence type="ECO:0000256" key="11">
    <source>
        <dbReference type="HAMAP-Rule" id="MF_00109"/>
    </source>
</evidence>
<dbReference type="PANTHER" id="PTHR21087">
    <property type="entry name" value="SHIKIMATE KINASE"/>
    <property type="match status" value="1"/>
</dbReference>
<feature type="binding site" evidence="11">
    <location>
        <begin position="12"/>
        <end position="17"/>
    </location>
    <ligand>
        <name>ATP</name>
        <dbReference type="ChEBI" id="CHEBI:30616"/>
    </ligand>
</feature>
<dbReference type="EMBL" id="SMKR01000050">
    <property type="protein sequence ID" value="TDD26043.1"/>
    <property type="molecule type" value="Genomic_DNA"/>
</dbReference>
<evidence type="ECO:0000256" key="4">
    <source>
        <dbReference type="ARBA" id="ARBA00022605"/>
    </source>
</evidence>
<keyword evidence="11" id="KW-0479">Metal-binding</keyword>
<comment type="cofactor">
    <cofactor evidence="11">
        <name>Mg(2+)</name>
        <dbReference type="ChEBI" id="CHEBI:18420"/>
    </cofactor>
    <text evidence="11">Binds 1 Mg(2+) ion per subunit.</text>
</comment>
<organism evidence="12 13">
    <name type="scientific">Kribbella turkmenica</name>
    <dbReference type="NCBI Taxonomy" id="2530375"/>
    <lineage>
        <taxon>Bacteria</taxon>
        <taxon>Bacillati</taxon>
        <taxon>Actinomycetota</taxon>
        <taxon>Actinomycetes</taxon>
        <taxon>Propionibacteriales</taxon>
        <taxon>Kribbellaceae</taxon>
        <taxon>Kribbella</taxon>
    </lineage>
</organism>
<dbReference type="GO" id="GO:0009423">
    <property type="term" value="P:chorismate biosynthetic process"/>
    <property type="evidence" value="ECO:0007669"/>
    <property type="project" value="UniProtKB-UniRule"/>
</dbReference>
<keyword evidence="11" id="KW-0963">Cytoplasm</keyword>
<keyword evidence="8 11" id="KW-0067">ATP-binding</keyword>
<dbReference type="GO" id="GO:0005829">
    <property type="term" value="C:cytosol"/>
    <property type="evidence" value="ECO:0007669"/>
    <property type="project" value="TreeGrafter"/>
</dbReference>
<dbReference type="PANTHER" id="PTHR21087:SF16">
    <property type="entry name" value="SHIKIMATE KINASE 1, CHLOROPLASTIC"/>
    <property type="match status" value="1"/>
</dbReference>
<evidence type="ECO:0000256" key="8">
    <source>
        <dbReference type="ARBA" id="ARBA00022840"/>
    </source>
</evidence>
<dbReference type="PRINTS" id="PR01100">
    <property type="entry name" value="SHIKIMTKNASE"/>
</dbReference>
<gene>
    <name evidence="11" type="primary">aroK</name>
    <name evidence="12" type="ORF">E1218_13825</name>
</gene>
<dbReference type="OrthoDB" id="9800332at2"/>
<comment type="catalytic activity">
    <reaction evidence="10 11">
        <text>shikimate + ATP = 3-phosphoshikimate + ADP + H(+)</text>
        <dbReference type="Rhea" id="RHEA:13121"/>
        <dbReference type="ChEBI" id="CHEBI:15378"/>
        <dbReference type="ChEBI" id="CHEBI:30616"/>
        <dbReference type="ChEBI" id="CHEBI:36208"/>
        <dbReference type="ChEBI" id="CHEBI:145989"/>
        <dbReference type="ChEBI" id="CHEBI:456216"/>
        <dbReference type="EC" id="2.7.1.71"/>
    </reaction>
</comment>
<feature type="binding site" evidence="11">
    <location>
        <position position="151"/>
    </location>
    <ligand>
        <name>ATP</name>
        <dbReference type="ChEBI" id="CHEBI:30616"/>
    </ligand>
</feature>
<name>A0A4R4X6K3_9ACTN</name>
<keyword evidence="7 11" id="KW-0418">Kinase</keyword>
<proteinExistence type="inferred from homology"/>
<keyword evidence="9 11" id="KW-0057">Aromatic amino acid biosynthesis</keyword>
<dbReference type="EC" id="2.7.1.71" evidence="3 11"/>
<accession>A0A4R4X6K3</accession>
<evidence type="ECO:0000256" key="1">
    <source>
        <dbReference type="ARBA" id="ARBA00004842"/>
    </source>
</evidence>
<dbReference type="InterPro" id="IPR027417">
    <property type="entry name" value="P-loop_NTPase"/>
</dbReference>
<dbReference type="PROSITE" id="PS01128">
    <property type="entry name" value="SHIKIMATE_KINASE"/>
    <property type="match status" value="1"/>
</dbReference>
<dbReference type="SUPFAM" id="SSF52540">
    <property type="entry name" value="P-loop containing nucleoside triphosphate hydrolases"/>
    <property type="match status" value="1"/>
</dbReference>
<comment type="pathway">
    <text evidence="1 11">Metabolic intermediate biosynthesis; chorismate biosynthesis; chorismate from D-erythrose 4-phosphate and phosphoenolpyruvate: step 5/7.</text>
</comment>